<keyword evidence="10 11" id="KW-0804">Transcription</keyword>
<evidence type="ECO:0000256" key="10">
    <source>
        <dbReference type="ARBA" id="ARBA00023163"/>
    </source>
</evidence>
<protein>
    <recommendedName>
        <fullName evidence="11">Transcriptional regulator WhiB</fullName>
    </recommendedName>
</protein>
<evidence type="ECO:0000259" key="12">
    <source>
        <dbReference type="PROSITE" id="PS51674"/>
    </source>
</evidence>
<organism evidence="13 14">
    <name type="scientific">Terrabacter terrae</name>
    <dbReference type="NCBI Taxonomy" id="318434"/>
    <lineage>
        <taxon>Bacteria</taxon>
        <taxon>Bacillati</taxon>
        <taxon>Actinomycetota</taxon>
        <taxon>Actinomycetes</taxon>
        <taxon>Micrococcales</taxon>
        <taxon>Intrasporangiaceae</taxon>
        <taxon>Terrabacter</taxon>
    </lineage>
</organism>
<keyword evidence="6 11" id="KW-0411">Iron-sulfur</keyword>
<dbReference type="PANTHER" id="PTHR38839">
    <property type="entry name" value="TRANSCRIPTIONAL REGULATOR WHID-RELATED"/>
    <property type="match status" value="1"/>
</dbReference>
<dbReference type="EMBL" id="BAAANB010000001">
    <property type="protein sequence ID" value="GAA2018245.1"/>
    <property type="molecule type" value="Genomic_DNA"/>
</dbReference>
<dbReference type="HAMAP" id="MF_01479">
    <property type="entry name" value="WhiB"/>
    <property type="match status" value="1"/>
</dbReference>
<feature type="binding site" evidence="11">
    <location>
        <position position="35"/>
    </location>
    <ligand>
        <name>[4Fe-4S] cluster</name>
        <dbReference type="ChEBI" id="CHEBI:49883"/>
    </ligand>
</feature>
<evidence type="ECO:0000256" key="8">
    <source>
        <dbReference type="ARBA" id="ARBA00023125"/>
    </source>
</evidence>
<dbReference type="RefSeq" id="WP_343986304.1">
    <property type="nucleotide sequence ID" value="NZ_BAAANB010000001.1"/>
</dbReference>
<evidence type="ECO:0000313" key="13">
    <source>
        <dbReference type="EMBL" id="GAA2018245.1"/>
    </source>
</evidence>
<keyword evidence="3 11" id="KW-0004">4Fe-4S</keyword>
<name>A0ABP5F695_9MICO</name>
<evidence type="ECO:0000313" key="14">
    <source>
        <dbReference type="Proteomes" id="UP001501285"/>
    </source>
</evidence>
<evidence type="ECO:0000256" key="5">
    <source>
        <dbReference type="ARBA" id="ARBA00023004"/>
    </source>
</evidence>
<feature type="binding site" evidence="11">
    <location>
        <position position="62"/>
    </location>
    <ligand>
        <name>[4Fe-4S] cluster</name>
        <dbReference type="ChEBI" id="CHEBI:49883"/>
    </ligand>
</feature>
<evidence type="ECO:0000256" key="9">
    <source>
        <dbReference type="ARBA" id="ARBA00023157"/>
    </source>
</evidence>
<keyword evidence="11" id="KW-0963">Cytoplasm</keyword>
<keyword evidence="4 11" id="KW-0479">Metal-binding</keyword>
<feature type="domain" description="4Fe-4S Wbl-type" evidence="12">
    <location>
        <begin position="34"/>
        <end position="92"/>
    </location>
</feature>
<gene>
    <name evidence="11" type="primary">whiB</name>
    <name evidence="13" type="ORF">GCM10009740_02530</name>
</gene>
<dbReference type="InterPro" id="IPR034768">
    <property type="entry name" value="4FE4S_WBL"/>
</dbReference>
<evidence type="ECO:0000256" key="11">
    <source>
        <dbReference type="HAMAP-Rule" id="MF_01479"/>
    </source>
</evidence>
<feature type="binding site" evidence="11">
    <location>
        <position position="59"/>
    </location>
    <ligand>
        <name>[4Fe-4S] cluster</name>
        <dbReference type="ChEBI" id="CHEBI:49883"/>
    </ligand>
</feature>
<comment type="PTM">
    <text evidence="11">The Fe-S cluster can be nitrosylated by nitric oxide (NO).</text>
</comment>
<comment type="cofactor">
    <cofactor evidence="11">
        <name>[4Fe-4S] cluster</name>
        <dbReference type="ChEBI" id="CHEBI:49883"/>
    </cofactor>
    <text evidence="11">Binds 1 [4Fe-4S] cluster per subunit. Following nitrosylation of the [4Fe-4S] cluster binds 1 [4Fe-8(NO)] cluster per subunit.</text>
</comment>
<proteinExistence type="inferred from homology"/>
<comment type="similarity">
    <text evidence="2 11">Belongs to the WhiB family.</text>
</comment>
<evidence type="ECO:0000256" key="7">
    <source>
        <dbReference type="ARBA" id="ARBA00023015"/>
    </source>
</evidence>
<dbReference type="Proteomes" id="UP001501285">
    <property type="component" value="Unassembled WGS sequence"/>
</dbReference>
<keyword evidence="14" id="KW-1185">Reference proteome</keyword>
<comment type="function">
    <text evidence="11">Acts as a transcriptional regulator. Probably redox-responsive. The apo- but not holo-form probably binds DNA.</text>
</comment>
<dbReference type="Pfam" id="PF02467">
    <property type="entry name" value="Whib"/>
    <property type="match status" value="1"/>
</dbReference>
<keyword evidence="7 11" id="KW-0805">Transcription regulation</keyword>
<feature type="binding site" evidence="11">
    <location>
        <position position="68"/>
    </location>
    <ligand>
        <name>[4Fe-4S] cluster</name>
        <dbReference type="ChEBI" id="CHEBI:49883"/>
    </ligand>
</feature>
<evidence type="ECO:0000256" key="6">
    <source>
        <dbReference type="ARBA" id="ARBA00023014"/>
    </source>
</evidence>
<comment type="subcellular location">
    <subcellularLocation>
        <location evidence="1 11">Cytoplasm</location>
    </subcellularLocation>
</comment>
<evidence type="ECO:0000256" key="1">
    <source>
        <dbReference type="ARBA" id="ARBA00004496"/>
    </source>
</evidence>
<evidence type="ECO:0000256" key="3">
    <source>
        <dbReference type="ARBA" id="ARBA00022485"/>
    </source>
</evidence>
<dbReference type="InterPro" id="IPR003482">
    <property type="entry name" value="Whib"/>
</dbReference>
<keyword evidence="9 11" id="KW-1015">Disulfide bond</keyword>
<comment type="PTM">
    <text evidence="11">Upon Fe-S cluster removal intramolecular disulfide bonds are formed.</text>
</comment>
<dbReference type="PROSITE" id="PS51674">
    <property type="entry name" value="4FE4S_WBL"/>
    <property type="match status" value="1"/>
</dbReference>
<reference evidence="14" key="1">
    <citation type="journal article" date="2019" name="Int. J. Syst. Evol. Microbiol.">
        <title>The Global Catalogue of Microorganisms (GCM) 10K type strain sequencing project: providing services to taxonomists for standard genome sequencing and annotation.</title>
        <authorList>
            <consortium name="The Broad Institute Genomics Platform"/>
            <consortium name="The Broad Institute Genome Sequencing Center for Infectious Disease"/>
            <person name="Wu L."/>
            <person name="Ma J."/>
        </authorList>
    </citation>
    <scope>NUCLEOTIDE SEQUENCE [LARGE SCALE GENOMIC DNA]</scope>
    <source>
        <strain evidence="14">JCM 14283</strain>
    </source>
</reference>
<sequence>MRRQAALVALPVLPHVDGPVPRSLALGGWKEHGTCRQTDAELWFAETSRRIHARAASICHDCPVRRPCLTWALVFDEDFGIWGGLGTAERRPLRRRLTRGEPVVVVIDEALSASGSTSDFGSAAGGEVA</sequence>
<comment type="caution">
    <text evidence="13">The sequence shown here is derived from an EMBL/GenBank/DDBJ whole genome shotgun (WGS) entry which is preliminary data.</text>
</comment>
<evidence type="ECO:0000256" key="4">
    <source>
        <dbReference type="ARBA" id="ARBA00022723"/>
    </source>
</evidence>
<accession>A0ABP5F695</accession>
<keyword evidence="5 11" id="KW-0408">Iron</keyword>
<keyword evidence="8 11" id="KW-0238">DNA-binding</keyword>
<evidence type="ECO:0000256" key="2">
    <source>
        <dbReference type="ARBA" id="ARBA00006597"/>
    </source>
</evidence>